<keyword evidence="1" id="KW-0472">Membrane</keyword>
<dbReference type="Proteomes" id="UP000274131">
    <property type="component" value="Unassembled WGS sequence"/>
</dbReference>
<proteinExistence type="predicted"/>
<feature type="transmembrane region" description="Helical" evidence="1">
    <location>
        <begin position="269"/>
        <end position="288"/>
    </location>
</feature>
<keyword evidence="1" id="KW-0812">Transmembrane</keyword>
<sequence>MGINGRKAWWSELGHTDEVVEANRWRPFPATVREDDVNWFVLQYDEKVKDGTSLVGPFGLDSTKYPNYTLKGDTPVPLREFQDHVFKSSRQYKQIAEKWELSKEHPGFAVSPNLSSLEPTRKDWLGRKGFLFNSWFHLGPRFFEKPLNEGTFEKGLASAKYAAIAMLPYTLFEIKAFGSVTVDDFAPKTFLKRYFQLAPVPVSICFTWGIALSLAANIRHKDDLTNHLYASVAAGTLLGFMRTLCTIFVMNNTDIYWAADKLPLAKRNIARGVVLTMMSLVFGTLLHYNRVHEFGLQGPLINQNISGEWGGPLSWKFMQQGDVKVPTVKY</sequence>
<keyword evidence="1" id="KW-1133">Transmembrane helix</keyword>
<feature type="transmembrane region" description="Helical" evidence="1">
    <location>
        <begin position="228"/>
        <end position="249"/>
    </location>
</feature>
<reference evidence="2 3" key="2">
    <citation type="submission" date="2018-10" db="EMBL/GenBank/DDBJ databases">
        <authorList>
            <consortium name="Pathogen Informatics"/>
        </authorList>
    </citation>
    <scope>NUCLEOTIDE SEQUENCE [LARGE SCALE GENOMIC DNA]</scope>
</reference>
<reference evidence="4" key="1">
    <citation type="submission" date="2017-02" db="UniProtKB">
        <authorList>
            <consortium name="WormBaseParasite"/>
        </authorList>
    </citation>
    <scope>IDENTIFICATION</scope>
</reference>
<dbReference type="OrthoDB" id="5911915at2759"/>
<evidence type="ECO:0000313" key="2">
    <source>
        <dbReference type="EMBL" id="VDD91140.1"/>
    </source>
</evidence>
<feature type="transmembrane region" description="Helical" evidence="1">
    <location>
        <begin position="194"/>
        <end position="216"/>
    </location>
</feature>
<keyword evidence="3" id="KW-1185">Reference proteome</keyword>
<protein>
    <submittedName>
        <fullName evidence="4">Integral membrane protein</fullName>
    </submittedName>
</protein>
<gene>
    <name evidence="2" type="ORF">EVEC_LOCUS5891</name>
</gene>
<dbReference type="EMBL" id="UXUI01008303">
    <property type="protein sequence ID" value="VDD91140.1"/>
    <property type="molecule type" value="Genomic_DNA"/>
</dbReference>
<dbReference type="AlphaFoldDB" id="A0A0N4V7L1"/>
<evidence type="ECO:0000313" key="4">
    <source>
        <dbReference type="WBParaSite" id="EVEC_0000628001-mRNA-1"/>
    </source>
</evidence>
<organism evidence="4">
    <name type="scientific">Enterobius vermicularis</name>
    <name type="common">Human pinworm</name>
    <dbReference type="NCBI Taxonomy" id="51028"/>
    <lineage>
        <taxon>Eukaryota</taxon>
        <taxon>Metazoa</taxon>
        <taxon>Ecdysozoa</taxon>
        <taxon>Nematoda</taxon>
        <taxon>Chromadorea</taxon>
        <taxon>Rhabditida</taxon>
        <taxon>Spirurina</taxon>
        <taxon>Oxyuridomorpha</taxon>
        <taxon>Oxyuroidea</taxon>
        <taxon>Oxyuridae</taxon>
        <taxon>Enterobius</taxon>
    </lineage>
</organism>
<dbReference type="WBParaSite" id="EVEC_0000628001-mRNA-1">
    <property type="protein sequence ID" value="EVEC_0000628001-mRNA-1"/>
    <property type="gene ID" value="EVEC_0000628001"/>
</dbReference>
<evidence type="ECO:0000313" key="3">
    <source>
        <dbReference type="Proteomes" id="UP000274131"/>
    </source>
</evidence>
<name>A0A0N4V7L1_ENTVE</name>
<accession>A0A0N4V7L1</accession>
<evidence type="ECO:0000256" key="1">
    <source>
        <dbReference type="SAM" id="Phobius"/>
    </source>
</evidence>